<feature type="binding site" evidence="3">
    <location>
        <position position="66"/>
    </location>
    <ligand>
        <name>substrate</name>
    </ligand>
</feature>
<dbReference type="InterPro" id="IPR052908">
    <property type="entry name" value="AP-4-A_phosphorylase"/>
</dbReference>
<dbReference type="RefSeq" id="WP_259802232.1">
    <property type="nucleotide sequence ID" value="NZ_CP100372.1"/>
</dbReference>
<dbReference type="AlphaFoldDB" id="A0AAP4BQ15"/>
<evidence type="ECO:0000259" key="5">
    <source>
        <dbReference type="PROSITE" id="PS51084"/>
    </source>
</evidence>
<evidence type="ECO:0000256" key="2">
    <source>
        <dbReference type="PIRSR" id="PIRSR639383-1"/>
    </source>
</evidence>
<dbReference type="PANTHER" id="PTHR42997">
    <property type="entry name" value="HIT FAMILY HYDROLASE"/>
    <property type="match status" value="1"/>
</dbReference>
<evidence type="ECO:0000256" key="1">
    <source>
        <dbReference type="ARBA" id="ARBA00022741"/>
    </source>
</evidence>
<evidence type="ECO:0000313" key="7">
    <source>
        <dbReference type="Proteomes" id="UP001224412"/>
    </source>
</evidence>
<dbReference type="Pfam" id="PF01230">
    <property type="entry name" value="HIT"/>
    <property type="match status" value="1"/>
</dbReference>
<dbReference type="InterPro" id="IPR036265">
    <property type="entry name" value="HIT-like_sf"/>
</dbReference>
<dbReference type="EMBL" id="JASNVH010000009">
    <property type="protein sequence ID" value="MDK4307159.1"/>
    <property type="molecule type" value="Genomic_DNA"/>
</dbReference>
<feature type="domain" description="HIT" evidence="5">
    <location>
        <begin position="41"/>
        <end position="149"/>
    </location>
</feature>
<evidence type="ECO:0000313" key="6">
    <source>
        <dbReference type="EMBL" id="MDK4307159.1"/>
    </source>
</evidence>
<dbReference type="Gene3D" id="3.30.428.10">
    <property type="entry name" value="HIT-like"/>
    <property type="match status" value="1"/>
</dbReference>
<sequence length="193" mass="21429">MANEINEQQWVDQGAGEADRLQRLWAPYRKAYIAAKSEDPFLEAPKKSDEDGLIVARGEKVYALLNLYPYNAGHMLVVPYRKVSNLEDLDFEESVELFQYTQMAIRVLKHVSSPHAVNVGMNLGGASGGSIRDHLHMHVVPRWQGDANFLTIIDGIKVLPELLADTRSILAEGWAEIAAENTDNEGVNNATDA</sequence>
<evidence type="ECO:0000256" key="4">
    <source>
        <dbReference type="PROSITE-ProRule" id="PRU00464"/>
    </source>
</evidence>
<feature type="short sequence motif" description="Histidine triad motif" evidence="4">
    <location>
        <begin position="134"/>
        <end position="138"/>
    </location>
</feature>
<protein>
    <submittedName>
        <fullName evidence="6">HIT domain-containing protein</fullName>
    </submittedName>
</protein>
<name>A0AAP4BQ15_9CORY</name>
<dbReference type="Proteomes" id="UP001224412">
    <property type="component" value="Unassembled WGS sequence"/>
</dbReference>
<dbReference type="InterPro" id="IPR039383">
    <property type="entry name" value="FHIT"/>
</dbReference>
<organism evidence="6 7">
    <name type="scientific">Corynebacterium pseudodiphtheriticum</name>
    <dbReference type="NCBI Taxonomy" id="37637"/>
    <lineage>
        <taxon>Bacteria</taxon>
        <taxon>Bacillati</taxon>
        <taxon>Actinomycetota</taxon>
        <taxon>Actinomycetes</taxon>
        <taxon>Mycobacteriales</taxon>
        <taxon>Corynebacteriaceae</taxon>
        <taxon>Corynebacterium</taxon>
    </lineage>
</organism>
<dbReference type="PROSITE" id="PS51084">
    <property type="entry name" value="HIT_2"/>
    <property type="match status" value="1"/>
</dbReference>
<dbReference type="CDD" id="cd01275">
    <property type="entry name" value="FHIT"/>
    <property type="match status" value="1"/>
</dbReference>
<feature type="active site" description="Tele-AMP-histidine intermediate" evidence="2">
    <location>
        <position position="136"/>
    </location>
</feature>
<evidence type="ECO:0000256" key="3">
    <source>
        <dbReference type="PIRSR" id="PIRSR639383-2"/>
    </source>
</evidence>
<dbReference type="GO" id="GO:0003824">
    <property type="term" value="F:catalytic activity"/>
    <property type="evidence" value="ECO:0007669"/>
    <property type="project" value="InterPro"/>
</dbReference>
<dbReference type="InterPro" id="IPR011146">
    <property type="entry name" value="HIT-like"/>
</dbReference>
<feature type="binding site" evidence="3">
    <location>
        <position position="138"/>
    </location>
    <ligand>
        <name>substrate</name>
    </ligand>
</feature>
<reference evidence="6" key="1">
    <citation type="submission" date="2023-05" db="EMBL/GenBank/DDBJ databases">
        <title>Metabolic capabilities are highly conserved among human nasal-associated Corynebacterium species in pangenomic analyses.</title>
        <authorList>
            <person name="Tran T.H."/>
            <person name="Roberts A.Q."/>
            <person name="Escapa I.F."/>
            <person name="Gao W."/>
            <person name="Conlan S."/>
            <person name="Kong H."/>
            <person name="Segre J.A."/>
            <person name="Kelly M.S."/>
            <person name="Lemon K.P."/>
        </authorList>
    </citation>
    <scope>NUCLEOTIDE SEQUENCE</scope>
    <source>
        <strain evidence="6">KPL2773</strain>
    </source>
</reference>
<dbReference type="PANTHER" id="PTHR42997:SF1">
    <property type="entry name" value="AP-4-A PHOSPHORYLASE"/>
    <property type="match status" value="1"/>
</dbReference>
<dbReference type="GO" id="GO:0000166">
    <property type="term" value="F:nucleotide binding"/>
    <property type="evidence" value="ECO:0007669"/>
    <property type="project" value="UniProtKB-KW"/>
</dbReference>
<gene>
    <name evidence="6" type="ORF">QPX42_06360</name>
</gene>
<proteinExistence type="predicted"/>
<keyword evidence="1" id="KW-0547">Nucleotide-binding</keyword>
<comment type="caution">
    <text evidence="6">The sequence shown here is derived from an EMBL/GenBank/DDBJ whole genome shotgun (WGS) entry which is preliminary data.</text>
</comment>
<accession>A0AAP4BQ15</accession>
<dbReference type="SUPFAM" id="SSF54197">
    <property type="entry name" value="HIT-like"/>
    <property type="match status" value="1"/>
</dbReference>